<keyword evidence="2" id="KW-1185">Reference proteome</keyword>
<dbReference type="eggNOG" id="KOG0187">
    <property type="taxonomic scope" value="Eukaryota"/>
</dbReference>
<evidence type="ECO:0000313" key="2">
    <source>
        <dbReference type="Proteomes" id="UP000000226"/>
    </source>
</evidence>
<protein>
    <submittedName>
        <fullName evidence="1">Uncharacterized protein</fullName>
    </submittedName>
</protein>
<dbReference type="Proteomes" id="UP000000226">
    <property type="component" value="Chromosome 2"/>
</dbReference>
<accession>V7CQJ7</accession>
<dbReference type="GO" id="GO:0005840">
    <property type="term" value="C:ribosome"/>
    <property type="evidence" value="ECO:0007669"/>
    <property type="project" value="InterPro"/>
</dbReference>
<dbReference type="PANTHER" id="PTHR10732:SF0">
    <property type="entry name" value="40S RIBOSOMAL PROTEIN S17"/>
    <property type="match status" value="1"/>
</dbReference>
<dbReference type="Pfam" id="PF00833">
    <property type="entry name" value="Ribosomal_S17e"/>
    <property type="match status" value="1"/>
</dbReference>
<evidence type="ECO:0000313" key="1">
    <source>
        <dbReference type="EMBL" id="ESW31535.1"/>
    </source>
</evidence>
<dbReference type="EMBL" id="CM002289">
    <property type="protein sequence ID" value="ESW31535.1"/>
    <property type="molecule type" value="Genomic_DNA"/>
</dbReference>
<dbReference type="Gramene" id="ESW31535">
    <property type="protein sequence ID" value="ESW31535"/>
    <property type="gene ID" value="PHAVU_002G246200g"/>
</dbReference>
<proteinExistence type="predicted"/>
<dbReference type="PANTHER" id="PTHR10732">
    <property type="entry name" value="40S RIBOSOMAL PROTEIN S17"/>
    <property type="match status" value="1"/>
</dbReference>
<name>V7CQJ7_PHAVU</name>
<dbReference type="AlphaFoldDB" id="V7CQJ7"/>
<dbReference type="STRING" id="3885.V7CQJ7"/>
<dbReference type="GO" id="GO:0006412">
    <property type="term" value="P:translation"/>
    <property type="evidence" value="ECO:0007669"/>
    <property type="project" value="InterPro"/>
</dbReference>
<gene>
    <name evidence="1" type="ORF">PHAVU_002G246200g</name>
</gene>
<dbReference type="InterPro" id="IPR001210">
    <property type="entry name" value="Ribosomal_eS17"/>
</dbReference>
<organism evidence="1 2">
    <name type="scientific">Phaseolus vulgaris</name>
    <name type="common">Kidney bean</name>
    <name type="synonym">French bean</name>
    <dbReference type="NCBI Taxonomy" id="3885"/>
    <lineage>
        <taxon>Eukaryota</taxon>
        <taxon>Viridiplantae</taxon>
        <taxon>Streptophyta</taxon>
        <taxon>Embryophyta</taxon>
        <taxon>Tracheophyta</taxon>
        <taxon>Spermatophyta</taxon>
        <taxon>Magnoliopsida</taxon>
        <taxon>eudicotyledons</taxon>
        <taxon>Gunneridae</taxon>
        <taxon>Pentapetalae</taxon>
        <taxon>rosids</taxon>
        <taxon>fabids</taxon>
        <taxon>Fabales</taxon>
        <taxon>Fabaceae</taxon>
        <taxon>Papilionoideae</taxon>
        <taxon>50 kb inversion clade</taxon>
        <taxon>NPAAA clade</taxon>
        <taxon>indigoferoid/millettioid clade</taxon>
        <taxon>Phaseoleae</taxon>
        <taxon>Phaseolus</taxon>
    </lineage>
</organism>
<dbReference type="OrthoDB" id="1727351at2759"/>
<sequence length="170" mass="19768">MLMPLPREVPRIKRRASRTLPLAGSYALSSSNSRLSFNAKRDDLLNTEFDNFDTILDEFDKLHDQGHIGCHPFLICFLFAHTPWPRPRLNRLAETWRSSPRRGCGTRSQEEEWEQLMDFVPDISANNTDHIEVDKETMDMLHSLELNVISGITQVDPVPVQQNFPFTRRY</sequence>
<reference evidence="2" key="1">
    <citation type="journal article" date="2014" name="Nat. Genet.">
        <title>A reference genome for common bean and genome-wide analysis of dual domestications.</title>
        <authorList>
            <person name="Schmutz J."/>
            <person name="McClean P.E."/>
            <person name="Mamidi S."/>
            <person name="Wu G.A."/>
            <person name="Cannon S.B."/>
            <person name="Grimwood J."/>
            <person name="Jenkins J."/>
            <person name="Shu S."/>
            <person name="Song Q."/>
            <person name="Chavarro C."/>
            <person name="Torres-Torres M."/>
            <person name="Geffroy V."/>
            <person name="Moghaddam S.M."/>
            <person name="Gao D."/>
            <person name="Abernathy B."/>
            <person name="Barry K."/>
            <person name="Blair M."/>
            <person name="Brick M.A."/>
            <person name="Chovatia M."/>
            <person name="Gepts P."/>
            <person name="Goodstein D.M."/>
            <person name="Gonzales M."/>
            <person name="Hellsten U."/>
            <person name="Hyten D.L."/>
            <person name="Jia G."/>
            <person name="Kelly J.D."/>
            <person name="Kudrna D."/>
            <person name="Lee R."/>
            <person name="Richard M.M."/>
            <person name="Miklas P.N."/>
            <person name="Osorno J.M."/>
            <person name="Rodrigues J."/>
            <person name="Thareau V."/>
            <person name="Urrea C.A."/>
            <person name="Wang M."/>
            <person name="Yu Y."/>
            <person name="Zhang M."/>
            <person name="Wing R.A."/>
            <person name="Cregan P.B."/>
            <person name="Rokhsar D.S."/>
            <person name="Jackson S.A."/>
        </authorList>
    </citation>
    <scope>NUCLEOTIDE SEQUENCE [LARGE SCALE GENOMIC DNA]</scope>
    <source>
        <strain evidence="2">cv. G19833</strain>
    </source>
</reference>
<dbReference type="GO" id="GO:0003735">
    <property type="term" value="F:structural constituent of ribosome"/>
    <property type="evidence" value="ECO:0007669"/>
    <property type="project" value="InterPro"/>
</dbReference>